<feature type="compositionally biased region" description="Basic and acidic residues" evidence="1">
    <location>
        <begin position="20"/>
        <end position="31"/>
    </location>
</feature>
<keyword evidence="2" id="KW-0472">Membrane</keyword>
<feature type="transmembrane region" description="Helical" evidence="2">
    <location>
        <begin position="457"/>
        <end position="481"/>
    </location>
</feature>
<gene>
    <name evidence="3" type="ORF">SAY86_017845</name>
</gene>
<feature type="transmembrane region" description="Helical" evidence="2">
    <location>
        <begin position="340"/>
        <end position="359"/>
    </location>
</feature>
<organism evidence="3 4">
    <name type="scientific">Trapa natans</name>
    <name type="common">Water chestnut</name>
    <dbReference type="NCBI Taxonomy" id="22666"/>
    <lineage>
        <taxon>Eukaryota</taxon>
        <taxon>Viridiplantae</taxon>
        <taxon>Streptophyta</taxon>
        <taxon>Embryophyta</taxon>
        <taxon>Tracheophyta</taxon>
        <taxon>Spermatophyta</taxon>
        <taxon>Magnoliopsida</taxon>
        <taxon>eudicotyledons</taxon>
        <taxon>Gunneridae</taxon>
        <taxon>Pentapetalae</taxon>
        <taxon>rosids</taxon>
        <taxon>malvids</taxon>
        <taxon>Myrtales</taxon>
        <taxon>Lythraceae</taxon>
        <taxon>Trapa</taxon>
    </lineage>
</organism>
<dbReference type="AlphaFoldDB" id="A0AAN7LQ93"/>
<feature type="transmembrane region" description="Helical" evidence="2">
    <location>
        <begin position="401"/>
        <end position="420"/>
    </location>
</feature>
<accession>A0AAN7LQ93</accession>
<reference evidence="3 4" key="1">
    <citation type="journal article" date="2023" name="Hortic Res">
        <title>Pangenome of water caltrop reveals structural variations and asymmetric subgenome divergence after allopolyploidization.</title>
        <authorList>
            <person name="Zhang X."/>
            <person name="Chen Y."/>
            <person name="Wang L."/>
            <person name="Yuan Y."/>
            <person name="Fang M."/>
            <person name="Shi L."/>
            <person name="Lu R."/>
            <person name="Comes H.P."/>
            <person name="Ma Y."/>
            <person name="Chen Y."/>
            <person name="Huang G."/>
            <person name="Zhou Y."/>
            <person name="Zheng Z."/>
            <person name="Qiu Y."/>
        </authorList>
    </citation>
    <scope>NUCLEOTIDE SEQUENCE [LARGE SCALE GENOMIC DNA]</scope>
    <source>
        <strain evidence="3">F231</strain>
    </source>
</reference>
<evidence type="ECO:0000256" key="1">
    <source>
        <dbReference type="SAM" id="MobiDB-lite"/>
    </source>
</evidence>
<dbReference type="Proteomes" id="UP001346149">
    <property type="component" value="Unassembled WGS sequence"/>
</dbReference>
<feature type="transmembrane region" description="Helical" evidence="2">
    <location>
        <begin position="365"/>
        <end position="389"/>
    </location>
</feature>
<evidence type="ECO:0000313" key="4">
    <source>
        <dbReference type="Proteomes" id="UP001346149"/>
    </source>
</evidence>
<proteinExistence type="predicted"/>
<keyword evidence="2" id="KW-0812">Transmembrane</keyword>
<dbReference type="PANTHER" id="PTHR33673:SF3">
    <property type="entry name" value="SUPPRESSOR SRP40-LIKE PROTEIN"/>
    <property type="match status" value="1"/>
</dbReference>
<keyword evidence="4" id="KW-1185">Reference proteome</keyword>
<feature type="region of interest" description="Disordered" evidence="1">
    <location>
        <begin position="113"/>
        <end position="155"/>
    </location>
</feature>
<sequence length="508" mass="54015">MPLLGDPRMGEVMGLELSDECGHPLKSHPEGTHGSCSRNGSNPHLVPENISGESSSSDYPSENSMFTIPASRPFEPGKCCRALSFSTSFSAAMTPDWPPYIDDNQSELSLKDCNSGESSIISDERNWQSSLPGKKSTTYTSSPIQPPPNQVMNRSGGKEGYRIPWVVFARGKSSSPVEWSMTSNESLFSIQLGSNSFSREYVFGWSSDPLNSQELSNSQEPVPSKSQSPGDAVVVELEINELEKIFNSNQGSEALVQENDHMPTKERTTTDSIRPIHFSKGTPKGSTNAQSPSFARLTEVDKRDQIKIDDQNRKILPQHHQNMQKPSPAPPSGSSKRSDAVATGCVVLGVVALGAPGGLAVPVDLALRAGLVLHAKLAVPVGLALRAGLVLHAKLAVPVGLALRAGIVRLVLLAPLAVHVSLANSLVLHARLAAHGSLVGLVLHARLAVHGYLALRVFLAIPAVLTAPAALAVAVVVPHFLADFVGVAKDAAEIERAITVAEPPSQVI</sequence>
<feature type="compositionally biased region" description="Basic and acidic residues" evidence="1">
    <location>
        <begin position="258"/>
        <end position="269"/>
    </location>
</feature>
<dbReference type="EMBL" id="JAXQNO010000010">
    <property type="protein sequence ID" value="KAK4790541.1"/>
    <property type="molecule type" value="Genomic_DNA"/>
</dbReference>
<dbReference type="PANTHER" id="PTHR33673">
    <property type="entry name" value="SUPPRESSOR SRP40-LIKE PROTEIN"/>
    <property type="match status" value="1"/>
</dbReference>
<name>A0AAN7LQ93_TRANT</name>
<evidence type="ECO:0000256" key="2">
    <source>
        <dbReference type="SAM" id="Phobius"/>
    </source>
</evidence>
<protein>
    <submittedName>
        <fullName evidence="3">Uncharacterized protein</fullName>
    </submittedName>
</protein>
<feature type="region of interest" description="Disordered" evidence="1">
    <location>
        <begin position="19"/>
        <end position="62"/>
    </location>
</feature>
<feature type="compositionally biased region" description="Polar residues" evidence="1">
    <location>
        <begin position="284"/>
        <end position="293"/>
    </location>
</feature>
<feature type="compositionally biased region" description="Low complexity" evidence="1">
    <location>
        <begin position="51"/>
        <end position="62"/>
    </location>
</feature>
<feature type="compositionally biased region" description="Polar residues" evidence="1">
    <location>
        <begin position="115"/>
        <end position="143"/>
    </location>
</feature>
<keyword evidence="2" id="KW-1133">Transmembrane helix</keyword>
<comment type="caution">
    <text evidence="3">The sequence shown here is derived from an EMBL/GenBank/DDBJ whole genome shotgun (WGS) entry which is preliminary data.</text>
</comment>
<evidence type="ECO:0000313" key="3">
    <source>
        <dbReference type="EMBL" id="KAK4790541.1"/>
    </source>
</evidence>
<feature type="region of interest" description="Disordered" evidence="1">
    <location>
        <begin position="250"/>
        <end position="338"/>
    </location>
</feature>
<feature type="compositionally biased region" description="Basic and acidic residues" evidence="1">
    <location>
        <begin position="298"/>
        <end position="313"/>
    </location>
</feature>